<feature type="signal peptide" evidence="1">
    <location>
        <begin position="1"/>
        <end position="32"/>
    </location>
</feature>
<keyword evidence="1" id="KW-0732">Signal</keyword>
<organism evidence="2 3">
    <name type="scientific">Raphidocelis subcapitata</name>
    <dbReference type="NCBI Taxonomy" id="307507"/>
    <lineage>
        <taxon>Eukaryota</taxon>
        <taxon>Viridiplantae</taxon>
        <taxon>Chlorophyta</taxon>
        <taxon>core chlorophytes</taxon>
        <taxon>Chlorophyceae</taxon>
        <taxon>CS clade</taxon>
        <taxon>Sphaeropleales</taxon>
        <taxon>Selenastraceae</taxon>
        <taxon>Raphidocelis</taxon>
    </lineage>
</organism>
<sequence length="372" mass="39542">MAAATPRPARVPTGLVLAAALLMMGLTGAALAQECSNPCGCAYGVDFGEALCGYANTTLDEILSQSQPDFAAALTIYTNGKNAFRDDLKTPRTMSGVAKRNYGAEGYYKLASTHYGREFYLDSFLGAALRGDGDFAGKCCGVRAEAAKAGARWFSAVYSIHEVDAGVCFATGCNNRTINFPLAGEEVLHGMALMSGADPGPAATANPFTLFSASNAAARYLCNMKKKDTLAPLNADAINVWKLAAAEAAAGNLDGLRGHYADLEKSLAARFMQYSLIEARAAAQKLKTKELEAADACRSPCVREAQQAAAHMYWRAAEPIVARDYPDQAAQVKSILAMPAPDKKAYKELSKAYKAIVEAMGLEPKKSLKKCK</sequence>
<dbReference type="InParanoid" id="A0A2V0NND9"/>
<feature type="chain" id="PRO_5016036382" evidence="1">
    <location>
        <begin position="33"/>
        <end position="372"/>
    </location>
</feature>
<accession>A0A2V0NND9</accession>
<evidence type="ECO:0000313" key="3">
    <source>
        <dbReference type="Proteomes" id="UP000247498"/>
    </source>
</evidence>
<comment type="caution">
    <text evidence="2">The sequence shown here is derived from an EMBL/GenBank/DDBJ whole genome shotgun (WGS) entry which is preliminary data.</text>
</comment>
<evidence type="ECO:0000313" key="2">
    <source>
        <dbReference type="EMBL" id="GBF89064.1"/>
    </source>
</evidence>
<keyword evidence="3" id="KW-1185">Reference proteome</keyword>
<dbReference type="Proteomes" id="UP000247498">
    <property type="component" value="Unassembled WGS sequence"/>
</dbReference>
<dbReference type="OrthoDB" id="541631at2759"/>
<evidence type="ECO:0000256" key="1">
    <source>
        <dbReference type="SAM" id="SignalP"/>
    </source>
</evidence>
<name>A0A2V0NND9_9CHLO</name>
<dbReference type="AlphaFoldDB" id="A0A2V0NND9"/>
<gene>
    <name evidence="2" type="ORF">Rsub_01781</name>
</gene>
<dbReference type="EMBL" id="BDRX01000008">
    <property type="protein sequence ID" value="GBF89064.1"/>
    <property type="molecule type" value="Genomic_DNA"/>
</dbReference>
<protein>
    <submittedName>
        <fullName evidence="2">Uncharacterized protein</fullName>
    </submittedName>
</protein>
<proteinExistence type="predicted"/>
<reference evidence="2 3" key="1">
    <citation type="journal article" date="2018" name="Sci. Rep.">
        <title>Raphidocelis subcapitata (=Pseudokirchneriella subcapitata) provides an insight into genome evolution and environmental adaptations in the Sphaeropleales.</title>
        <authorList>
            <person name="Suzuki S."/>
            <person name="Yamaguchi H."/>
            <person name="Nakajima N."/>
            <person name="Kawachi M."/>
        </authorList>
    </citation>
    <scope>NUCLEOTIDE SEQUENCE [LARGE SCALE GENOMIC DNA]</scope>
    <source>
        <strain evidence="2 3">NIES-35</strain>
    </source>
</reference>